<dbReference type="Proteomes" id="UP000186817">
    <property type="component" value="Unassembled WGS sequence"/>
</dbReference>
<dbReference type="GO" id="GO:0005525">
    <property type="term" value="F:GTP binding"/>
    <property type="evidence" value="ECO:0007669"/>
    <property type="project" value="UniProtKB-KW"/>
</dbReference>
<dbReference type="OrthoDB" id="1727108at2759"/>
<dbReference type="Gene3D" id="2.40.30.10">
    <property type="entry name" value="Translation factors"/>
    <property type="match status" value="1"/>
</dbReference>
<feature type="region of interest" description="Disordered" evidence="5">
    <location>
        <begin position="514"/>
        <end position="552"/>
    </location>
</feature>
<evidence type="ECO:0000256" key="2">
    <source>
        <dbReference type="ARBA" id="ARBA00007249"/>
    </source>
</evidence>
<dbReference type="FunFam" id="3.40.50.300:FF:000091">
    <property type="entry name" value="Probable GTP-binding protein 1"/>
    <property type="match status" value="1"/>
</dbReference>
<protein>
    <submittedName>
        <fullName evidence="7">GTP-binding protein 1</fullName>
    </submittedName>
</protein>
<dbReference type="InterPro" id="IPR035531">
    <property type="entry name" value="GTPBP1-like"/>
</dbReference>
<feature type="region of interest" description="Disordered" evidence="5">
    <location>
        <begin position="689"/>
        <end position="732"/>
    </location>
</feature>
<feature type="domain" description="Tr-type G" evidence="6">
    <location>
        <begin position="62"/>
        <end position="297"/>
    </location>
</feature>
<dbReference type="CDD" id="cd04165">
    <property type="entry name" value="GTPBP1_like"/>
    <property type="match status" value="1"/>
</dbReference>
<feature type="region of interest" description="Disordered" evidence="5">
    <location>
        <begin position="567"/>
        <end position="591"/>
    </location>
</feature>
<dbReference type="Gene3D" id="3.40.50.300">
    <property type="entry name" value="P-loop containing nucleotide triphosphate hydrolases"/>
    <property type="match status" value="1"/>
</dbReference>
<reference evidence="7 8" key="1">
    <citation type="submission" date="2016-02" db="EMBL/GenBank/DDBJ databases">
        <title>Genome analysis of coral dinoflagellate symbionts highlights evolutionary adaptations to a symbiotic lifestyle.</title>
        <authorList>
            <person name="Aranda M."/>
            <person name="Li Y."/>
            <person name="Liew Y.J."/>
            <person name="Baumgarten S."/>
            <person name="Simakov O."/>
            <person name="Wilson M."/>
            <person name="Piel J."/>
            <person name="Ashoor H."/>
            <person name="Bougouffa S."/>
            <person name="Bajic V.B."/>
            <person name="Ryu T."/>
            <person name="Ravasi T."/>
            <person name="Bayer T."/>
            <person name="Micklem G."/>
            <person name="Kim H."/>
            <person name="Bhak J."/>
            <person name="Lajeunesse T.C."/>
            <person name="Voolstra C.R."/>
        </authorList>
    </citation>
    <scope>NUCLEOTIDE SEQUENCE [LARGE SCALE GENOMIC DNA]</scope>
    <source>
        <strain evidence="7 8">CCMP2467</strain>
    </source>
</reference>
<evidence type="ECO:0000313" key="7">
    <source>
        <dbReference type="EMBL" id="OLP95023.1"/>
    </source>
</evidence>
<sequence>MTVQTEEKLEKPCVAEASKEETLKPKDMDRSTSDDDEEDVDGHQHKGISLDDLSDDWVEAQMKDVTVAVIGNVDSGKSTLVGVLTKGGLDDGRGLARAKVFNFSHEAANGRTSSIAQEIMGFSPTGEQVLIDRMGTSTASSRNQTWQQVVSQSERLVTFSDLCGHEKYLKTTIFGLVGQCPDYTMIIVNANAGFQRMSREHLGIALALRIPFFIVITKIDIAPQNVFDENLAQLHKIVKSNAVKRQPLVVTSDDQLEQAASGIYGKQVCPMFCISNVTGEGLPLLRSFLQRLPSRLQDSGLFKPPSSPAEFHIDSIYVVPGVGLVVGGVVRSGRICPGQHLLLGPDKVSQFKPVMVKTIQYKRVTVDMAESGQHCSFALRSLVKRETLKKSMFRKGMVMLGPELQPRAIWSFKAELCSSALAMVIKTDLCNYTEYRIYPGHGQKFVAKVNFFISAKADSLYHQRIKPVKLRWTQAWRRQNKKGKVEEGGKKKARKAQKFQKAIVGMSLDDLKKKKAMRPELRQAREQAAKEAKAKQQADKKKAASSQKLRSDARLCLQHPLPGILMSLKGKPAVPKGKADKGAKLPKGGGAPAGGVLAGKYRIYPGHGQKFVAKVNFFISAKADSLYHQRIKPVKLRWTQAWRRQNKKGKVEEGGKKKAQKFQKAIVGMSLDDLKKKCHGCTKAMRPELRQAREQAAKEAKAKQQADKKKAASSCKPAVPKGKADKGAKLPKGGGAPAGGAVVILHHATTIREGYQAMIHCGIIRQCAAVKNMSCELLRSGDKAIVTFRWCYHAEYVCLGETLLFREGRTKGLGKIVELVDDAFCAASREVEKP</sequence>
<dbReference type="SUPFAM" id="SSF50447">
    <property type="entry name" value="Translation proteins"/>
    <property type="match status" value="1"/>
</dbReference>
<evidence type="ECO:0000313" key="8">
    <source>
        <dbReference type="Proteomes" id="UP000186817"/>
    </source>
</evidence>
<keyword evidence="3" id="KW-0547">Nucleotide-binding</keyword>
<dbReference type="Pfam" id="PF00009">
    <property type="entry name" value="GTP_EFTU"/>
    <property type="match status" value="1"/>
</dbReference>
<dbReference type="InterPro" id="IPR009000">
    <property type="entry name" value="Transl_B-barrel_sf"/>
</dbReference>
<organism evidence="7 8">
    <name type="scientific">Symbiodinium microadriaticum</name>
    <name type="common">Dinoflagellate</name>
    <name type="synonym">Zooxanthella microadriatica</name>
    <dbReference type="NCBI Taxonomy" id="2951"/>
    <lineage>
        <taxon>Eukaryota</taxon>
        <taxon>Sar</taxon>
        <taxon>Alveolata</taxon>
        <taxon>Dinophyceae</taxon>
        <taxon>Suessiales</taxon>
        <taxon>Symbiodiniaceae</taxon>
        <taxon>Symbiodinium</taxon>
    </lineage>
</organism>
<dbReference type="SUPFAM" id="SSF50465">
    <property type="entry name" value="EF-Tu/eEF-1alpha/eIF2-gamma C-terminal domain"/>
    <property type="match status" value="1"/>
</dbReference>
<dbReference type="SUPFAM" id="SSF52540">
    <property type="entry name" value="P-loop containing nucleoside triphosphate hydrolases"/>
    <property type="match status" value="1"/>
</dbReference>
<evidence type="ECO:0000256" key="1">
    <source>
        <dbReference type="ARBA" id="ARBA00005647"/>
    </source>
</evidence>
<evidence type="ECO:0000259" key="6">
    <source>
        <dbReference type="PROSITE" id="PS51722"/>
    </source>
</evidence>
<dbReference type="PANTHER" id="PTHR43721:SF9">
    <property type="entry name" value="GTP-BINDING PROTEIN 1"/>
    <property type="match status" value="1"/>
</dbReference>
<dbReference type="PANTHER" id="PTHR43721">
    <property type="entry name" value="ELONGATION FACTOR TU-RELATED"/>
    <property type="match status" value="1"/>
</dbReference>
<dbReference type="Gene3D" id="6.10.250.1270">
    <property type="match status" value="2"/>
</dbReference>
<evidence type="ECO:0000256" key="3">
    <source>
        <dbReference type="ARBA" id="ARBA00022741"/>
    </source>
</evidence>
<comment type="similarity">
    <text evidence="1">Belongs to the eukaryotic ribosomal protein eL24 family.</text>
</comment>
<dbReference type="GO" id="GO:0003746">
    <property type="term" value="F:translation elongation factor activity"/>
    <property type="evidence" value="ECO:0007669"/>
    <property type="project" value="TreeGrafter"/>
</dbReference>
<accession>A0A1Q9DIN8</accession>
<evidence type="ECO:0000256" key="4">
    <source>
        <dbReference type="ARBA" id="ARBA00023134"/>
    </source>
</evidence>
<name>A0A1Q9DIN8_SYMMI</name>
<feature type="compositionally biased region" description="Basic and acidic residues" evidence="5">
    <location>
        <begin position="514"/>
        <end position="542"/>
    </location>
</feature>
<feature type="region of interest" description="Disordered" evidence="5">
    <location>
        <begin position="1"/>
        <end position="49"/>
    </location>
</feature>
<dbReference type="CDD" id="cd03708">
    <property type="entry name" value="GTPBP_III"/>
    <property type="match status" value="1"/>
</dbReference>
<feature type="compositionally biased region" description="Basic and acidic residues" evidence="5">
    <location>
        <begin position="1"/>
        <end position="33"/>
    </location>
</feature>
<keyword evidence="8" id="KW-1185">Reference proteome</keyword>
<dbReference type="InterPro" id="IPR000795">
    <property type="entry name" value="T_Tr_GTP-bd_dom"/>
</dbReference>
<dbReference type="CDD" id="cd00472">
    <property type="entry name" value="Ribosomal_L24e_L24"/>
    <property type="match status" value="1"/>
</dbReference>
<dbReference type="InterPro" id="IPR038630">
    <property type="entry name" value="L24e/L24_sf"/>
</dbReference>
<keyword evidence="4" id="KW-0342">GTP-binding</keyword>
<comment type="similarity">
    <text evidence="2">Belongs to the TRAFAC class translation factor GTPase superfamily. Classic translation factor GTPase family. EF-Tu/EF-1A subfamily.</text>
</comment>
<dbReference type="GO" id="GO:0003924">
    <property type="term" value="F:GTPase activity"/>
    <property type="evidence" value="ECO:0007669"/>
    <property type="project" value="InterPro"/>
</dbReference>
<dbReference type="InterPro" id="IPR000988">
    <property type="entry name" value="Ribosomal_eL24-rel_N"/>
</dbReference>
<dbReference type="InterPro" id="IPR009001">
    <property type="entry name" value="Transl_elong_EF1A/Init_IF2_C"/>
</dbReference>
<dbReference type="Pfam" id="PF01246">
    <property type="entry name" value="Ribosomal_L24e"/>
    <property type="match status" value="2"/>
</dbReference>
<evidence type="ECO:0000256" key="5">
    <source>
        <dbReference type="SAM" id="MobiDB-lite"/>
    </source>
</evidence>
<dbReference type="AlphaFoldDB" id="A0A1Q9DIN8"/>
<feature type="compositionally biased region" description="Basic and acidic residues" evidence="5">
    <location>
        <begin position="689"/>
        <end position="710"/>
    </location>
</feature>
<dbReference type="InterPro" id="IPR050055">
    <property type="entry name" value="EF-Tu_GTPase"/>
</dbReference>
<gene>
    <name evidence="7" type="primary">GTPBP1</name>
    <name evidence="7" type="ORF">AK812_SmicGene22923</name>
</gene>
<dbReference type="EMBL" id="LSRX01000519">
    <property type="protein sequence ID" value="OLP95023.1"/>
    <property type="molecule type" value="Genomic_DNA"/>
</dbReference>
<dbReference type="Gene3D" id="2.30.170.20">
    <property type="entry name" value="Ribosomal protein L24e"/>
    <property type="match status" value="2"/>
</dbReference>
<dbReference type="PROSITE" id="PS51722">
    <property type="entry name" value="G_TR_2"/>
    <property type="match status" value="1"/>
</dbReference>
<proteinExistence type="inferred from homology"/>
<comment type="caution">
    <text evidence="7">The sequence shown here is derived from an EMBL/GenBank/DDBJ whole genome shotgun (WGS) entry which is preliminary data.</text>
</comment>
<dbReference type="SUPFAM" id="SSF57716">
    <property type="entry name" value="Glucocorticoid receptor-like (DNA-binding domain)"/>
    <property type="match status" value="2"/>
</dbReference>
<dbReference type="InterPro" id="IPR027417">
    <property type="entry name" value="P-loop_NTPase"/>
</dbReference>